<evidence type="ECO:0000259" key="5">
    <source>
        <dbReference type="PROSITE" id="PS50931"/>
    </source>
</evidence>
<comment type="caution">
    <text evidence="6">The sequence shown here is derived from an EMBL/GenBank/DDBJ whole genome shotgun (WGS) entry which is preliminary data.</text>
</comment>
<dbReference type="Proteomes" id="UP000316988">
    <property type="component" value="Unassembled WGS sequence"/>
</dbReference>
<dbReference type="SUPFAM" id="SSF53850">
    <property type="entry name" value="Periplasmic binding protein-like II"/>
    <property type="match status" value="1"/>
</dbReference>
<dbReference type="GO" id="GO:0032993">
    <property type="term" value="C:protein-DNA complex"/>
    <property type="evidence" value="ECO:0007669"/>
    <property type="project" value="TreeGrafter"/>
</dbReference>
<evidence type="ECO:0000256" key="3">
    <source>
        <dbReference type="ARBA" id="ARBA00023125"/>
    </source>
</evidence>
<dbReference type="RefSeq" id="WP_143912690.1">
    <property type="nucleotide sequence ID" value="NZ_VLNT01000004.1"/>
</dbReference>
<dbReference type="InterPro" id="IPR036390">
    <property type="entry name" value="WH_DNA-bd_sf"/>
</dbReference>
<evidence type="ECO:0000256" key="1">
    <source>
        <dbReference type="ARBA" id="ARBA00009437"/>
    </source>
</evidence>
<feature type="domain" description="HTH lysR-type" evidence="5">
    <location>
        <begin position="9"/>
        <end position="66"/>
    </location>
</feature>
<dbReference type="Pfam" id="PF03466">
    <property type="entry name" value="LysR_substrate"/>
    <property type="match status" value="1"/>
</dbReference>
<reference evidence="6 7" key="1">
    <citation type="submission" date="2019-07" db="EMBL/GenBank/DDBJ databases">
        <authorList>
            <person name="Zhao L.H."/>
        </authorList>
    </citation>
    <scope>NUCLEOTIDE SEQUENCE [LARGE SCALE GENOMIC DNA]</scope>
    <source>
        <strain evidence="6 7">Co35</strain>
    </source>
</reference>
<dbReference type="SUPFAM" id="SSF46785">
    <property type="entry name" value="Winged helix' DNA-binding domain"/>
    <property type="match status" value="1"/>
</dbReference>
<keyword evidence="7" id="KW-1185">Reference proteome</keyword>
<evidence type="ECO:0000313" key="6">
    <source>
        <dbReference type="EMBL" id="TSD64245.1"/>
    </source>
</evidence>
<dbReference type="GO" id="GO:0003700">
    <property type="term" value="F:DNA-binding transcription factor activity"/>
    <property type="evidence" value="ECO:0007669"/>
    <property type="project" value="InterPro"/>
</dbReference>
<evidence type="ECO:0000313" key="7">
    <source>
        <dbReference type="Proteomes" id="UP000316988"/>
    </source>
</evidence>
<keyword evidence="4" id="KW-0804">Transcription</keyword>
<dbReference type="PANTHER" id="PTHR30346:SF28">
    <property type="entry name" value="HTH-TYPE TRANSCRIPTIONAL REGULATOR CYNR"/>
    <property type="match status" value="1"/>
</dbReference>
<dbReference type="GO" id="GO:0003677">
    <property type="term" value="F:DNA binding"/>
    <property type="evidence" value="ECO:0007669"/>
    <property type="project" value="UniProtKB-KW"/>
</dbReference>
<accession>A0A554SD23</accession>
<dbReference type="InterPro" id="IPR036388">
    <property type="entry name" value="WH-like_DNA-bd_sf"/>
</dbReference>
<dbReference type="Pfam" id="PF00126">
    <property type="entry name" value="HTH_1"/>
    <property type="match status" value="1"/>
</dbReference>
<dbReference type="PANTHER" id="PTHR30346">
    <property type="entry name" value="TRANSCRIPTIONAL DUAL REGULATOR HCAR-RELATED"/>
    <property type="match status" value="1"/>
</dbReference>
<evidence type="ECO:0000256" key="4">
    <source>
        <dbReference type="ARBA" id="ARBA00023163"/>
    </source>
</evidence>
<dbReference type="Gene3D" id="1.10.10.10">
    <property type="entry name" value="Winged helix-like DNA-binding domain superfamily/Winged helix DNA-binding domain"/>
    <property type="match status" value="1"/>
</dbReference>
<name>A0A554SD23_9ACTN</name>
<keyword evidence="2" id="KW-0805">Transcription regulation</keyword>
<evidence type="ECO:0000256" key="2">
    <source>
        <dbReference type="ARBA" id="ARBA00023015"/>
    </source>
</evidence>
<dbReference type="CDD" id="cd05466">
    <property type="entry name" value="PBP2_LTTR_substrate"/>
    <property type="match status" value="1"/>
</dbReference>
<dbReference type="InterPro" id="IPR005119">
    <property type="entry name" value="LysR_subst-bd"/>
</dbReference>
<dbReference type="Gene3D" id="3.40.190.290">
    <property type="match status" value="1"/>
</dbReference>
<gene>
    <name evidence="6" type="ORF">FNM00_06760</name>
</gene>
<dbReference type="InterPro" id="IPR000847">
    <property type="entry name" value="LysR_HTH_N"/>
</dbReference>
<organism evidence="6 7">
    <name type="scientific">Aeromicrobium piscarium</name>
    <dbReference type="NCBI Taxonomy" id="2590901"/>
    <lineage>
        <taxon>Bacteria</taxon>
        <taxon>Bacillati</taxon>
        <taxon>Actinomycetota</taxon>
        <taxon>Actinomycetes</taxon>
        <taxon>Propionibacteriales</taxon>
        <taxon>Nocardioidaceae</taxon>
        <taxon>Aeromicrobium</taxon>
    </lineage>
</organism>
<protein>
    <submittedName>
        <fullName evidence="6">LysR family transcriptional regulator</fullName>
    </submittedName>
</protein>
<dbReference type="OrthoDB" id="3171102at2"/>
<dbReference type="EMBL" id="VLNT01000004">
    <property type="protein sequence ID" value="TSD64245.1"/>
    <property type="molecule type" value="Genomic_DNA"/>
</dbReference>
<dbReference type="AlphaFoldDB" id="A0A554SD23"/>
<keyword evidence="3" id="KW-0238">DNA-binding</keyword>
<dbReference type="PROSITE" id="PS50931">
    <property type="entry name" value="HTH_LYSR"/>
    <property type="match status" value="1"/>
</dbReference>
<comment type="similarity">
    <text evidence="1">Belongs to the LysR transcriptional regulatory family.</text>
</comment>
<sequence length="317" mass="34134">MSTIAGQLPERRHLEAFLAVVDHGGFTAAAHRLGKTPSAVAQALRQLERVVGAELFIRSARPFRLTVAGRAAEPIARRALRDLGMFSSVASTDPDSLTGRLTICTLSTMSAQPVAQLVGAYRARYRGVRVDITAPHTHSVTEVLNAVRTRHADIGITEFPVETRGLRAIEFDRQEFVAALPPGTGREGRPITAAEFAAIGLVVGPFFKTSTAYPLLESAFRGISDHITVLADHRPSLIHLVAEGIGATLVHGQQALVARQLGCETVHFDPALYRRAGLVHPGEDLSPTAAAFVRLCQEPPFRAASAPPPVRPAHRQR</sequence>
<proteinExistence type="inferred from homology"/>